<keyword evidence="5" id="KW-1185">Reference proteome</keyword>
<feature type="region of interest" description="Disordered" evidence="2">
    <location>
        <begin position="1"/>
        <end position="65"/>
    </location>
</feature>
<dbReference type="AlphaFoldDB" id="A0A8C4QWJ5"/>
<reference evidence="4" key="2">
    <citation type="submission" date="2025-09" db="UniProtKB">
        <authorList>
            <consortium name="Ensembl"/>
        </authorList>
    </citation>
    <scope>IDENTIFICATION</scope>
</reference>
<feature type="domain" description="MEIS N-terminal" evidence="3">
    <location>
        <begin position="65"/>
        <end position="178"/>
    </location>
</feature>
<evidence type="ECO:0000313" key="5">
    <source>
        <dbReference type="Proteomes" id="UP000694388"/>
    </source>
</evidence>
<protein>
    <recommendedName>
        <fullName evidence="3">MEIS N-terminal domain-containing protein</fullName>
    </recommendedName>
</protein>
<evidence type="ECO:0000313" key="4">
    <source>
        <dbReference type="Ensembl" id="ENSEBUP00000021663.1"/>
    </source>
</evidence>
<dbReference type="Ensembl" id="ENSEBUT00000022239.1">
    <property type="protein sequence ID" value="ENSEBUP00000021663.1"/>
    <property type="gene ID" value="ENSEBUG00000013372.1"/>
</dbReference>
<keyword evidence="1" id="KW-0539">Nucleus</keyword>
<feature type="region of interest" description="Disordered" evidence="2">
    <location>
        <begin position="200"/>
        <end position="221"/>
    </location>
</feature>
<dbReference type="InterPro" id="IPR032453">
    <property type="entry name" value="PKNOX/Meis_N"/>
</dbReference>
<feature type="compositionally biased region" description="Polar residues" evidence="2">
    <location>
        <begin position="200"/>
        <end position="219"/>
    </location>
</feature>
<evidence type="ECO:0000259" key="3">
    <source>
        <dbReference type="Pfam" id="PF16493"/>
    </source>
</evidence>
<dbReference type="Proteomes" id="UP000694388">
    <property type="component" value="Unplaced"/>
</dbReference>
<proteinExistence type="predicted"/>
<reference evidence="4" key="1">
    <citation type="submission" date="2025-08" db="UniProtKB">
        <authorList>
            <consortium name="Ensembl"/>
        </authorList>
    </citation>
    <scope>IDENTIFICATION</scope>
</reference>
<organism evidence="4 5">
    <name type="scientific">Eptatretus burgeri</name>
    <name type="common">Inshore hagfish</name>
    <dbReference type="NCBI Taxonomy" id="7764"/>
    <lineage>
        <taxon>Eukaryota</taxon>
        <taxon>Metazoa</taxon>
        <taxon>Chordata</taxon>
        <taxon>Craniata</taxon>
        <taxon>Vertebrata</taxon>
        <taxon>Cyclostomata</taxon>
        <taxon>Myxini</taxon>
        <taxon>Myxiniformes</taxon>
        <taxon>Myxinidae</taxon>
        <taxon>Eptatretinae</taxon>
        <taxon>Eptatretus</taxon>
    </lineage>
</organism>
<evidence type="ECO:0000256" key="1">
    <source>
        <dbReference type="ARBA" id="ARBA00023242"/>
    </source>
</evidence>
<evidence type="ECO:0000256" key="2">
    <source>
        <dbReference type="SAM" id="MobiDB-lite"/>
    </source>
</evidence>
<dbReference type="Pfam" id="PF16493">
    <property type="entry name" value="Meis_PKNOX_N"/>
    <property type="match status" value="1"/>
</dbReference>
<sequence length="276" mass="30541">MAQRYEELPYGTLDHGLPGSMGPPVYAEAHAPRPLHHLPPGPPLHGAPYSHGQHQGLGPAPSDGLKRDKDAIYGHPLFPLLALVFEKCELATCTPREPGIAGGDVCSSASFSEDIAVFAKQIRNEKPLFSSNPELDNLMIQAIQVLRFHLLELEKVHELCDNFCHRYISCLKGKLPIDLVIDDREGDSCVRCEADDIPSSVASQTHEQQPRNPTASSHSLDLHHHFRTGPIFRLRRFHLSALSSFHLLLFLCFLQPPASPQLHISTLPNCPQIAHP</sequence>
<name>A0A8C4QWJ5_EPTBU</name>
<dbReference type="GeneTree" id="ENSGT00940000155643"/>
<accession>A0A8C4QWJ5</accession>